<evidence type="ECO:0008006" key="3">
    <source>
        <dbReference type="Google" id="ProtNLM"/>
    </source>
</evidence>
<sequence>MNITLDLESGPVEIRIHRSDSHVSIFAMRGNYQLGMATDAIQPINDFLRKSLGDKGADCTHHIGTALLTPEHVAQINAAIAQTTVEPLGLAGQRAALASNLENIRDTMTAAQNAAADSEDGLDSYYLSGQAERDEAREEAAETALAAFDQAHPEILEQQAAERRAAHNEALERALFRD</sequence>
<name>A0ABS2U5L7_9ACTN</name>
<keyword evidence="2" id="KW-1185">Reference proteome</keyword>
<comment type="caution">
    <text evidence="1">The sequence shown here is derived from an EMBL/GenBank/DDBJ whole genome shotgun (WGS) entry which is preliminary data.</text>
</comment>
<proteinExistence type="predicted"/>
<dbReference type="Proteomes" id="UP000749040">
    <property type="component" value="Unassembled WGS sequence"/>
</dbReference>
<protein>
    <recommendedName>
        <fullName evidence="3">PRTRC system protein E</fullName>
    </recommendedName>
</protein>
<dbReference type="RefSeq" id="WP_205363617.1">
    <property type="nucleotide sequence ID" value="NZ_JADKYB010000030.1"/>
</dbReference>
<accession>A0ABS2U5L7</accession>
<organism evidence="1 2">
    <name type="scientific">Actinacidiphila acididurans</name>
    <dbReference type="NCBI Taxonomy" id="2784346"/>
    <lineage>
        <taxon>Bacteria</taxon>
        <taxon>Bacillati</taxon>
        <taxon>Actinomycetota</taxon>
        <taxon>Actinomycetes</taxon>
        <taxon>Kitasatosporales</taxon>
        <taxon>Streptomycetaceae</taxon>
        <taxon>Actinacidiphila</taxon>
    </lineage>
</organism>
<evidence type="ECO:0000313" key="1">
    <source>
        <dbReference type="EMBL" id="MBM9510011.1"/>
    </source>
</evidence>
<reference evidence="1 2" key="1">
    <citation type="submission" date="2021-01" db="EMBL/GenBank/DDBJ databases">
        <title>Streptomyces acididurans sp. nov., isolated from a peat swamp forest soil.</title>
        <authorList>
            <person name="Chantavorakit T."/>
            <person name="Duangmal K."/>
        </authorList>
    </citation>
    <scope>NUCLEOTIDE SEQUENCE [LARGE SCALE GENOMIC DNA]</scope>
    <source>
        <strain evidence="1 2">KK5PA1</strain>
    </source>
</reference>
<evidence type="ECO:0000313" key="2">
    <source>
        <dbReference type="Proteomes" id="UP000749040"/>
    </source>
</evidence>
<gene>
    <name evidence="1" type="ORF">ITX44_36740</name>
</gene>
<dbReference type="EMBL" id="JADKYB010000030">
    <property type="protein sequence ID" value="MBM9510011.1"/>
    <property type="molecule type" value="Genomic_DNA"/>
</dbReference>